<dbReference type="AlphaFoldDB" id="A0A9X7CNT6"/>
<dbReference type="RefSeq" id="WP_098782679.1">
    <property type="nucleotide sequence ID" value="NZ_NULI01000054.1"/>
</dbReference>
<comment type="caution">
    <text evidence="1">The sequence shown here is derived from an EMBL/GenBank/DDBJ whole genome shotgun (WGS) entry which is preliminary data.</text>
</comment>
<evidence type="ECO:0000313" key="2">
    <source>
        <dbReference type="Proteomes" id="UP000224203"/>
    </source>
</evidence>
<gene>
    <name evidence="1" type="ORF">COC69_11830</name>
</gene>
<dbReference type="Proteomes" id="UP000224203">
    <property type="component" value="Unassembled WGS sequence"/>
</dbReference>
<sequence length="153" mass="17636">MPKYFDVTLVGIYGGPNHNEQNHKISGRLYVKTLNRDHFEFNSHDMFVSDTPVTVNVNDMFNINKEIREKVASDHFDINGFGEYLAIGGTLLGGSLSGKPRYYLIHSFQIYEGQTSSPSDTQPVRTYWVHFTSEDVNQWLAARFDVRFAHYHI</sequence>
<proteinExistence type="predicted"/>
<organism evidence="1 2">
    <name type="scientific">Bacillus cereus</name>
    <dbReference type="NCBI Taxonomy" id="1396"/>
    <lineage>
        <taxon>Bacteria</taxon>
        <taxon>Bacillati</taxon>
        <taxon>Bacillota</taxon>
        <taxon>Bacilli</taxon>
        <taxon>Bacillales</taxon>
        <taxon>Bacillaceae</taxon>
        <taxon>Bacillus</taxon>
        <taxon>Bacillus cereus group</taxon>
    </lineage>
</organism>
<name>A0A9X7CNT6_BACCE</name>
<protein>
    <submittedName>
        <fullName evidence="1">Uncharacterized protein</fullName>
    </submittedName>
</protein>
<reference evidence="1 2" key="1">
    <citation type="submission" date="2017-09" db="EMBL/GenBank/DDBJ databases">
        <title>Large-scale bioinformatics analysis of Bacillus genomes uncovers conserved roles of natural products in bacterial physiology.</title>
        <authorList>
            <consortium name="Agbiome Team Llc"/>
            <person name="Bleich R.M."/>
            <person name="Grubbs K.J."/>
            <person name="Santa Maria K.C."/>
            <person name="Allen S.E."/>
            <person name="Farag S."/>
            <person name="Shank E.A."/>
            <person name="Bowers A."/>
        </authorList>
    </citation>
    <scope>NUCLEOTIDE SEQUENCE [LARGE SCALE GENOMIC DNA]</scope>
    <source>
        <strain evidence="1 2">AFS041711</strain>
    </source>
</reference>
<evidence type="ECO:0000313" key="1">
    <source>
        <dbReference type="EMBL" id="PGS79651.1"/>
    </source>
</evidence>
<dbReference type="EMBL" id="NULI01000054">
    <property type="protein sequence ID" value="PGS79651.1"/>
    <property type="molecule type" value="Genomic_DNA"/>
</dbReference>
<accession>A0A9X7CNT6</accession>